<dbReference type="GO" id="GO:0060271">
    <property type="term" value="P:cilium assembly"/>
    <property type="evidence" value="ECO:0000318"/>
    <property type="project" value="GO_Central"/>
</dbReference>
<evidence type="ECO:0000313" key="3">
    <source>
        <dbReference type="EMBL" id="EFX68046.1"/>
    </source>
</evidence>
<keyword evidence="4" id="KW-1185">Reference proteome</keyword>
<proteinExistence type="predicted"/>
<dbReference type="PANTHER" id="PTHR31540:SF1">
    <property type="entry name" value="CENTROSOMAL PROTEIN OF 131 KDA"/>
    <property type="match status" value="1"/>
</dbReference>
<dbReference type="GO" id="GO:0010824">
    <property type="term" value="P:regulation of centrosome duplication"/>
    <property type="evidence" value="ECO:0000318"/>
    <property type="project" value="GO_Central"/>
</dbReference>
<dbReference type="InterPro" id="IPR030465">
    <property type="entry name" value="CEP131"/>
</dbReference>
<name>E9HJM9_DAPPU</name>
<feature type="region of interest" description="Disordered" evidence="2">
    <location>
        <begin position="388"/>
        <end position="412"/>
    </location>
</feature>
<dbReference type="InParanoid" id="E9HJM9"/>
<dbReference type="GO" id="GO:0005929">
    <property type="term" value="C:cilium"/>
    <property type="evidence" value="ECO:0007669"/>
    <property type="project" value="GOC"/>
</dbReference>
<dbReference type="GO" id="GO:0034451">
    <property type="term" value="C:centriolar satellite"/>
    <property type="evidence" value="ECO:0000318"/>
    <property type="project" value="GO_Central"/>
</dbReference>
<dbReference type="OrthoDB" id="6357337at2759"/>
<protein>
    <submittedName>
        <fullName evidence="3">Uncharacterized protein</fullName>
    </submittedName>
</protein>
<accession>E9HJM9</accession>
<feature type="compositionally biased region" description="Polar residues" evidence="2">
    <location>
        <begin position="266"/>
        <end position="292"/>
    </location>
</feature>
<keyword evidence="1" id="KW-0175">Coiled coil</keyword>
<dbReference type="Proteomes" id="UP000000305">
    <property type="component" value="Unassembled WGS sequence"/>
</dbReference>
<dbReference type="AlphaFoldDB" id="E9HJM9"/>
<dbReference type="HOGENOM" id="CLU_467915_0_0_1"/>
<feature type="coiled-coil region" evidence="1">
    <location>
        <begin position="475"/>
        <end position="545"/>
    </location>
</feature>
<dbReference type="KEGG" id="dpx:DAPPUDRAFT_114901"/>
<sequence length="583" mass="65414">MPIKFRNRTESNSNIASANKKKISNIPSQLHHTADSKDFGLKGSNVQINFRIGSNRPSDGLSTGKPLTISSCKSEDCLHASVRRETLTTRKILSDRPATAATSKRNPYSSLRRKVTSSTSRDDSSVNPSRDWFPPVPVSSQSWSSSVDSELATVGSFDTGTEASLEDKQSFAVFSSVSCDSPEQLVPDTTLQDINDPVFNQDSTLRNFTKPIPSIINSRQLNHFHSDQSPRCEQYNSHDECYHEKDDQSEPTVYQCESKMIDVESQPKNLPHSTSSPTKLSTEKNASYNPESETNKRKQPSYEVESCAHNNVSASETENAPDSTDDSAGAINSIHTSSSRSEKPSCPTFHVVKPKQQHIKDDQVTKREPNMLSEILSFLDDANSHTPLASSPHLAINSETESNAEGGFRRPDSEGVTRLHGMTMAELTEEVLALQSATELRSRGLQNSIWITDKLPPNADRMLVQDKDNKLVVMERALQHQRELLARNVKTAKRELNLRCKAQKEEYESNTNRNFQFIQQLVEEKKALAEKCEALATEMRQQTAKVEYERRVSDERHNAEIRRLKQLPKEMAQSCHVYCLSMV</sequence>
<dbReference type="GO" id="GO:0035735">
    <property type="term" value="P:intraciliary transport involved in cilium assembly"/>
    <property type="evidence" value="ECO:0007669"/>
    <property type="project" value="InterPro"/>
</dbReference>
<feature type="region of interest" description="Disordered" evidence="2">
    <location>
        <begin position="262"/>
        <end position="348"/>
    </location>
</feature>
<dbReference type="PANTHER" id="PTHR31540">
    <property type="entry name" value="CENTROSOMAL PROTEIN OF 131 KDA"/>
    <property type="match status" value="1"/>
</dbReference>
<reference evidence="3 4" key="1">
    <citation type="journal article" date="2011" name="Science">
        <title>The ecoresponsive genome of Daphnia pulex.</title>
        <authorList>
            <person name="Colbourne J.K."/>
            <person name="Pfrender M.E."/>
            <person name="Gilbert D."/>
            <person name="Thomas W.K."/>
            <person name="Tucker A."/>
            <person name="Oakley T.H."/>
            <person name="Tokishita S."/>
            <person name="Aerts A."/>
            <person name="Arnold G.J."/>
            <person name="Basu M.K."/>
            <person name="Bauer D.J."/>
            <person name="Caceres C.E."/>
            <person name="Carmel L."/>
            <person name="Casola C."/>
            <person name="Choi J.H."/>
            <person name="Detter J.C."/>
            <person name="Dong Q."/>
            <person name="Dusheyko S."/>
            <person name="Eads B.D."/>
            <person name="Frohlich T."/>
            <person name="Geiler-Samerotte K.A."/>
            <person name="Gerlach D."/>
            <person name="Hatcher P."/>
            <person name="Jogdeo S."/>
            <person name="Krijgsveld J."/>
            <person name="Kriventseva E.V."/>
            <person name="Kultz D."/>
            <person name="Laforsch C."/>
            <person name="Lindquist E."/>
            <person name="Lopez J."/>
            <person name="Manak J.R."/>
            <person name="Muller J."/>
            <person name="Pangilinan J."/>
            <person name="Patwardhan R.P."/>
            <person name="Pitluck S."/>
            <person name="Pritham E.J."/>
            <person name="Rechtsteiner A."/>
            <person name="Rho M."/>
            <person name="Rogozin I.B."/>
            <person name="Sakarya O."/>
            <person name="Salamov A."/>
            <person name="Schaack S."/>
            <person name="Shapiro H."/>
            <person name="Shiga Y."/>
            <person name="Skalitzky C."/>
            <person name="Smith Z."/>
            <person name="Souvorov A."/>
            <person name="Sung W."/>
            <person name="Tang Z."/>
            <person name="Tsuchiya D."/>
            <person name="Tu H."/>
            <person name="Vos H."/>
            <person name="Wang M."/>
            <person name="Wolf Y.I."/>
            <person name="Yamagata H."/>
            <person name="Yamada T."/>
            <person name="Ye Y."/>
            <person name="Shaw J.R."/>
            <person name="Andrews J."/>
            <person name="Crease T.J."/>
            <person name="Tang H."/>
            <person name="Lucas S.M."/>
            <person name="Robertson H.M."/>
            <person name="Bork P."/>
            <person name="Koonin E.V."/>
            <person name="Zdobnov E.M."/>
            <person name="Grigoriev I.V."/>
            <person name="Lynch M."/>
            <person name="Boore J.L."/>
        </authorList>
    </citation>
    <scope>NUCLEOTIDE SEQUENCE [LARGE SCALE GENOMIC DNA]</scope>
</reference>
<evidence type="ECO:0000256" key="1">
    <source>
        <dbReference type="SAM" id="Coils"/>
    </source>
</evidence>
<gene>
    <name evidence="3" type="ORF">DAPPUDRAFT_114901</name>
</gene>
<dbReference type="EMBL" id="GL732663">
    <property type="protein sequence ID" value="EFX68046.1"/>
    <property type="molecule type" value="Genomic_DNA"/>
</dbReference>
<dbReference type="STRING" id="6669.E9HJM9"/>
<organism evidence="3 4">
    <name type="scientific">Daphnia pulex</name>
    <name type="common">Water flea</name>
    <dbReference type="NCBI Taxonomy" id="6669"/>
    <lineage>
        <taxon>Eukaryota</taxon>
        <taxon>Metazoa</taxon>
        <taxon>Ecdysozoa</taxon>
        <taxon>Arthropoda</taxon>
        <taxon>Crustacea</taxon>
        <taxon>Branchiopoda</taxon>
        <taxon>Diplostraca</taxon>
        <taxon>Cladocera</taxon>
        <taxon>Anomopoda</taxon>
        <taxon>Daphniidae</taxon>
        <taxon>Daphnia</taxon>
    </lineage>
</organism>
<evidence type="ECO:0000313" key="4">
    <source>
        <dbReference type="Proteomes" id="UP000000305"/>
    </source>
</evidence>
<feature type="region of interest" description="Disordered" evidence="2">
    <location>
        <begin position="90"/>
        <end position="145"/>
    </location>
</feature>
<feature type="compositionally biased region" description="Polar residues" evidence="2">
    <location>
        <begin position="308"/>
        <end position="322"/>
    </location>
</feature>
<evidence type="ECO:0000256" key="2">
    <source>
        <dbReference type="SAM" id="MobiDB-lite"/>
    </source>
</evidence>
<feature type="compositionally biased region" description="Polar residues" evidence="2">
    <location>
        <begin position="100"/>
        <end position="109"/>
    </location>
</feature>